<dbReference type="Proteomes" id="UP000015502">
    <property type="component" value="Chromosome"/>
</dbReference>
<reference evidence="1 2" key="1">
    <citation type="journal article" date="2012" name="J. Bacteriol.">
        <title>Genome sequence of the model hyperthermophilic archaeon Thermococcus litoralis NS-C.</title>
        <authorList>
            <person name="Gardner A.F."/>
            <person name="Kumar S."/>
            <person name="Perler F.B."/>
        </authorList>
    </citation>
    <scope>NUCLEOTIDE SEQUENCE [LARGE SCALE GENOMIC DNA]</scope>
    <source>
        <strain evidence="2">ATCC 51850 / DSM 5473 / JCM 8560 / NS-C</strain>
    </source>
</reference>
<organism evidence="1 2">
    <name type="scientific">Thermococcus litoralis (strain ATCC 51850 / DSM 5473 / JCM 8560 / NS-C)</name>
    <dbReference type="NCBI Taxonomy" id="523849"/>
    <lineage>
        <taxon>Archaea</taxon>
        <taxon>Methanobacteriati</taxon>
        <taxon>Methanobacteriota</taxon>
        <taxon>Thermococci</taxon>
        <taxon>Thermococcales</taxon>
        <taxon>Thermococcaceae</taxon>
        <taxon>Thermococcus</taxon>
    </lineage>
</organism>
<dbReference type="OrthoDB" id="85294at2157"/>
<dbReference type="RefSeq" id="WP_004067580.1">
    <property type="nucleotide sequence ID" value="NC_022084.1"/>
</dbReference>
<proteinExistence type="predicted"/>
<evidence type="ECO:0000313" key="2">
    <source>
        <dbReference type="Proteomes" id="UP000015502"/>
    </source>
</evidence>
<keyword evidence="2" id="KW-1185">Reference proteome</keyword>
<dbReference type="PaxDb" id="523849-OCC_13390"/>
<dbReference type="GeneID" id="55597745"/>
<gene>
    <name evidence="1" type="ORF">OCC_13390</name>
</gene>
<sequence length="170" mass="19133">MKKLLALLIGLLIVGKVVVAQPTSSKGAVSPNAGYWEFWKVEDVDDLGSTYGSWITLDEVFGYAGQEYSFSTWVSWAHKISGTVMVTYSVLSAALGFDVTATGAVQVTISGKFEHDKQIVALQIRPKYEEYEVTQRKYIHIDGQNYPTEERETAWVKKFLLYQKRAQPLN</sequence>
<dbReference type="HOGENOM" id="CLU_1567254_0_0_2"/>
<accession>H3ZLZ0</accession>
<evidence type="ECO:0000313" key="1">
    <source>
        <dbReference type="EMBL" id="EHR79032.1"/>
    </source>
</evidence>
<dbReference type="STRING" id="523849.OCC_13390"/>
<dbReference type="KEGG" id="tlt:OCC_13390"/>
<dbReference type="AlphaFoldDB" id="H3ZLZ0"/>
<name>H3ZLZ0_THELN</name>
<protein>
    <submittedName>
        <fullName evidence="1">Uncharacterized protein</fullName>
    </submittedName>
</protein>
<dbReference type="EMBL" id="CP006670">
    <property type="protein sequence ID" value="EHR79032.1"/>
    <property type="molecule type" value="Genomic_DNA"/>
</dbReference>